<dbReference type="InterPro" id="IPR002861">
    <property type="entry name" value="Reeler_dom"/>
</dbReference>
<evidence type="ECO:0000313" key="4">
    <source>
        <dbReference type="EMBL" id="KAK2161037.1"/>
    </source>
</evidence>
<feature type="region of interest" description="Disordered" evidence="1">
    <location>
        <begin position="209"/>
        <end position="251"/>
    </location>
</feature>
<dbReference type="Gene3D" id="2.60.40.4060">
    <property type="entry name" value="Reeler domain"/>
    <property type="match status" value="1"/>
</dbReference>
<evidence type="ECO:0000259" key="3">
    <source>
        <dbReference type="Pfam" id="PF02014"/>
    </source>
</evidence>
<accession>A0AAD9JX90</accession>
<sequence>MGGLLLLWLTNLLAVCYANEFTCDMMRDDHLQQTRMGFQINTGSNIYQPGGQVKVKLGYQTPDPHEMFTFVIQAYKAGSTTETVGSWVLKNNEKSLHCDVNNQNTPDTLYTEQEVISYTVTWQAPEGDKSGDAVDIEFFVIFTDVDGDQHKLLSIGMSPALEPSKLPPTRPEEILQPVIENIDDEDDQFHEERTEDQMKMDAERKLIHEIDEENKASEDDWNKEELAESRKREEEEHEEEMEFERQMRKEEEERLARIRDEIRDKEEYDRMIAEKQIQEEKDVQNNFRKLDEEVIEFIETSGGVQLMAGLFTSILLVVIQKLI</sequence>
<evidence type="ECO:0000256" key="2">
    <source>
        <dbReference type="SAM" id="SignalP"/>
    </source>
</evidence>
<evidence type="ECO:0000256" key="1">
    <source>
        <dbReference type="SAM" id="MobiDB-lite"/>
    </source>
</evidence>
<comment type="caution">
    <text evidence="4">The sequence shown here is derived from an EMBL/GenBank/DDBJ whole genome shotgun (WGS) entry which is preliminary data.</text>
</comment>
<feature type="domain" description="Reelin" evidence="3">
    <location>
        <begin position="23"/>
        <end position="132"/>
    </location>
</feature>
<feature type="compositionally biased region" description="Basic and acidic residues" evidence="1">
    <location>
        <begin position="209"/>
        <end position="234"/>
    </location>
</feature>
<keyword evidence="2" id="KW-0732">Signal</keyword>
<dbReference type="AlphaFoldDB" id="A0AAD9JX90"/>
<feature type="signal peptide" evidence="2">
    <location>
        <begin position="1"/>
        <end position="18"/>
    </location>
</feature>
<feature type="chain" id="PRO_5042253139" description="Reelin domain-containing protein" evidence="2">
    <location>
        <begin position="19"/>
        <end position="323"/>
    </location>
</feature>
<evidence type="ECO:0000313" key="5">
    <source>
        <dbReference type="Proteomes" id="UP001208570"/>
    </source>
</evidence>
<organism evidence="4 5">
    <name type="scientific">Paralvinella palmiformis</name>
    <dbReference type="NCBI Taxonomy" id="53620"/>
    <lineage>
        <taxon>Eukaryota</taxon>
        <taxon>Metazoa</taxon>
        <taxon>Spiralia</taxon>
        <taxon>Lophotrochozoa</taxon>
        <taxon>Annelida</taxon>
        <taxon>Polychaeta</taxon>
        <taxon>Sedentaria</taxon>
        <taxon>Canalipalpata</taxon>
        <taxon>Terebellida</taxon>
        <taxon>Terebelliformia</taxon>
        <taxon>Alvinellidae</taxon>
        <taxon>Paralvinella</taxon>
    </lineage>
</organism>
<proteinExistence type="predicted"/>
<protein>
    <recommendedName>
        <fullName evidence="3">Reelin domain-containing protein</fullName>
    </recommendedName>
</protein>
<gene>
    <name evidence="4" type="ORF">LSH36_122g03038</name>
</gene>
<dbReference type="EMBL" id="JAODUP010000122">
    <property type="protein sequence ID" value="KAK2161037.1"/>
    <property type="molecule type" value="Genomic_DNA"/>
</dbReference>
<dbReference type="InterPro" id="IPR042307">
    <property type="entry name" value="Reeler_sf"/>
</dbReference>
<dbReference type="Proteomes" id="UP001208570">
    <property type="component" value="Unassembled WGS sequence"/>
</dbReference>
<name>A0AAD9JX90_9ANNE</name>
<reference evidence="4" key="1">
    <citation type="journal article" date="2023" name="Mol. Biol. Evol.">
        <title>Third-Generation Sequencing Reveals the Adaptive Role of the Epigenome in Three Deep-Sea Polychaetes.</title>
        <authorList>
            <person name="Perez M."/>
            <person name="Aroh O."/>
            <person name="Sun Y."/>
            <person name="Lan Y."/>
            <person name="Juniper S.K."/>
            <person name="Young C.R."/>
            <person name="Angers B."/>
            <person name="Qian P.Y."/>
        </authorList>
    </citation>
    <scope>NUCLEOTIDE SEQUENCE</scope>
    <source>
        <strain evidence="4">P08H-3</strain>
    </source>
</reference>
<dbReference type="Pfam" id="PF02014">
    <property type="entry name" value="Reeler"/>
    <property type="match status" value="1"/>
</dbReference>
<keyword evidence="5" id="KW-1185">Reference proteome</keyword>